<feature type="compositionally biased region" description="Basic and acidic residues" evidence="1">
    <location>
        <begin position="95"/>
        <end position="108"/>
    </location>
</feature>
<gene>
    <name evidence="2" type="ORF">C1SCF055_LOCUS18649</name>
</gene>
<evidence type="ECO:0000256" key="1">
    <source>
        <dbReference type="SAM" id="MobiDB-lite"/>
    </source>
</evidence>
<feature type="compositionally biased region" description="Basic residues" evidence="1">
    <location>
        <begin position="155"/>
        <end position="165"/>
    </location>
</feature>
<feature type="compositionally biased region" description="Basic residues" evidence="1">
    <location>
        <begin position="335"/>
        <end position="346"/>
    </location>
</feature>
<feature type="compositionally biased region" description="Basic and acidic residues" evidence="1">
    <location>
        <begin position="219"/>
        <end position="259"/>
    </location>
</feature>
<feature type="compositionally biased region" description="Polar residues" evidence="1">
    <location>
        <begin position="57"/>
        <end position="75"/>
    </location>
</feature>
<dbReference type="AlphaFoldDB" id="A0A9P1CHM7"/>
<proteinExistence type="predicted"/>
<dbReference type="EMBL" id="CAMXCT010001629">
    <property type="protein sequence ID" value="CAI3991770.1"/>
    <property type="molecule type" value="Genomic_DNA"/>
</dbReference>
<name>A0A9P1CHM7_9DINO</name>
<protein>
    <submittedName>
        <fullName evidence="2">Uncharacterized protein</fullName>
    </submittedName>
</protein>
<comment type="caution">
    <text evidence="2">The sequence shown here is derived from an EMBL/GenBank/DDBJ whole genome shotgun (WGS) entry which is preliminary data.</text>
</comment>
<dbReference type="EMBL" id="CAMXCT030001629">
    <property type="protein sequence ID" value="CAL4779082.1"/>
    <property type="molecule type" value="Genomic_DNA"/>
</dbReference>
<evidence type="ECO:0000313" key="2">
    <source>
        <dbReference type="EMBL" id="CAI3991770.1"/>
    </source>
</evidence>
<accession>A0A9P1CHM7</accession>
<dbReference type="EMBL" id="CAMXCT020001629">
    <property type="protein sequence ID" value="CAL1145145.1"/>
    <property type="molecule type" value="Genomic_DNA"/>
</dbReference>
<reference evidence="3 4" key="2">
    <citation type="submission" date="2024-05" db="EMBL/GenBank/DDBJ databases">
        <authorList>
            <person name="Chen Y."/>
            <person name="Shah S."/>
            <person name="Dougan E. K."/>
            <person name="Thang M."/>
            <person name="Chan C."/>
        </authorList>
    </citation>
    <scope>NUCLEOTIDE SEQUENCE [LARGE SCALE GENOMIC DNA]</scope>
</reference>
<feature type="compositionally biased region" description="Basic and acidic residues" evidence="1">
    <location>
        <begin position="287"/>
        <end position="298"/>
    </location>
</feature>
<evidence type="ECO:0000313" key="3">
    <source>
        <dbReference type="EMBL" id="CAL4779082.1"/>
    </source>
</evidence>
<feature type="compositionally biased region" description="Basic and acidic residues" evidence="1">
    <location>
        <begin position="35"/>
        <end position="52"/>
    </location>
</feature>
<dbReference type="Proteomes" id="UP001152797">
    <property type="component" value="Unassembled WGS sequence"/>
</dbReference>
<reference evidence="2" key="1">
    <citation type="submission" date="2022-10" db="EMBL/GenBank/DDBJ databases">
        <authorList>
            <person name="Chen Y."/>
            <person name="Dougan E. K."/>
            <person name="Chan C."/>
            <person name="Rhodes N."/>
            <person name="Thang M."/>
        </authorList>
    </citation>
    <scope>NUCLEOTIDE SEQUENCE</scope>
</reference>
<sequence>MEWEDHGKRNGIAEAQLEVDKARTMYFQAAKAEEKAEQAKVSKKQLEKKAALDKACSTANTESSTADPKNTSLQVHNKWATRHDLKLQSKPGTAHADHEQDSKNDPPKPESFGHTAFLSPDEQCPPKKRGRKPKESTATGGSKGSKVDEGESSKTKTRGRSRVRKSKVDKAADEENEAPPTKRPRKKSTAGKDAGSVKKAPKRVSLPEGSPSDESPTTAKKDSPASRMCEYLREAKKARLARMDADETPQHEESGDGTKTKKTRKSRKAADVTPCDEKPKKTRKSRKAADEIPRDEKPKKTRKSRKAADEIARDEKPKNTRKSRKTDKPENAPTKVRKTGAAKTRKEKPDNKPAKKTTYSAEKKAELSRKSSAYHVAFKHTEGTEEEKRAAARKVLMPLFERFASRAASSSTGICSWFGSETPGAKGQLQSGAMGVKRKESVIFNLAHMGAPKVLLGIILLLGFTKGVDINDMSFTMVEYFSGKGNVAGMFKKDPNHRVATFELKDSKAMDMNSSAGFALALLLALQSAPGALHLLAPVCSSWTRISRGSSWRTCINVFGDLSKEFVTSAFLMMSRVTLLMLVSIAVHAVPLCEQPSGSDDVFPHHPRFAWLCNRVAIVFRNSFWMAHHGSKSPKRTTVWSTRKIVVAKLVPTSDGLVSE</sequence>
<feature type="region of interest" description="Disordered" evidence="1">
    <location>
        <begin position="35"/>
        <end position="366"/>
    </location>
</feature>
<evidence type="ECO:0000313" key="4">
    <source>
        <dbReference type="Proteomes" id="UP001152797"/>
    </source>
</evidence>
<keyword evidence="4" id="KW-1185">Reference proteome</keyword>
<organism evidence="2">
    <name type="scientific">Cladocopium goreaui</name>
    <dbReference type="NCBI Taxonomy" id="2562237"/>
    <lineage>
        <taxon>Eukaryota</taxon>
        <taxon>Sar</taxon>
        <taxon>Alveolata</taxon>
        <taxon>Dinophyceae</taxon>
        <taxon>Suessiales</taxon>
        <taxon>Symbiodiniaceae</taxon>
        <taxon>Cladocopium</taxon>
    </lineage>
</organism>
<feature type="compositionally biased region" description="Basic and acidic residues" evidence="1">
    <location>
        <begin position="306"/>
        <end position="318"/>
    </location>
</feature>
<feature type="compositionally biased region" description="Basic and acidic residues" evidence="1">
    <location>
        <begin position="145"/>
        <end position="154"/>
    </location>
</feature>